<sequence length="117" mass="13271">MNKNILKEKSHAFAILIVKLSQSLVNDKKEYVLSKQLLRSGTAVGALIREAEFAQSKADFINKMSISLKEANETLYWLDLLKDTNYITEEAHKSHFKLNKELVAMLVSSVKTTKSKL</sequence>
<dbReference type="AlphaFoldDB" id="M7MGW1"/>
<dbReference type="InterPro" id="IPR012657">
    <property type="entry name" value="23S_rRNA-intervening_sequence"/>
</dbReference>
<keyword evidence="2" id="KW-1185">Reference proteome</keyword>
<evidence type="ECO:0000313" key="1">
    <source>
        <dbReference type="EMBL" id="EMQ94301.1"/>
    </source>
</evidence>
<protein>
    <recommendedName>
        <fullName evidence="3">Four helix bundle protein</fullName>
    </recommendedName>
</protein>
<name>M7MGW1_9FLAO</name>
<dbReference type="SUPFAM" id="SSF158446">
    <property type="entry name" value="IVS-encoded protein-like"/>
    <property type="match status" value="1"/>
</dbReference>
<dbReference type="eggNOG" id="ENOG5032RWC">
    <property type="taxonomic scope" value="Bacteria"/>
</dbReference>
<evidence type="ECO:0000313" key="2">
    <source>
        <dbReference type="Proteomes" id="UP000012024"/>
    </source>
</evidence>
<dbReference type="PATRIC" id="fig|1137281.3.peg.2295"/>
<dbReference type="OrthoDB" id="285993at2"/>
<dbReference type="NCBIfam" id="TIGR02436">
    <property type="entry name" value="four helix bundle protein"/>
    <property type="match status" value="1"/>
</dbReference>
<dbReference type="Pfam" id="PF05635">
    <property type="entry name" value="23S_rRNA_IVP"/>
    <property type="match status" value="1"/>
</dbReference>
<dbReference type="RefSeq" id="WP_007650789.1">
    <property type="nucleotide sequence ID" value="NZ_ANLA01000018.1"/>
</dbReference>
<organism evidence="1 2">
    <name type="scientific">Xanthomarina gelatinilytica</name>
    <dbReference type="NCBI Taxonomy" id="1137281"/>
    <lineage>
        <taxon>Bacteria</taxon>
        <taxon>Pseudomonadati</taxon>
        <taxon>Bacteroidota</taxon>
        <taxon>Flavobacteriia</taxon>
        <taxon>Flavobacteriales</taxon>
        <taxon>Flavobacteriaceae</taxon>
        <taxon>Xanthomarina</taxon>
    </lineage>
</organism>
<dbReference type="PANTHER" id="PTHR38471">
    <property type="entry name" value="FOUR HELIX BUNDLE PROTEIN"/>
    <property type="match status" value="1"/>
</dbReference>
<dbReference type="Proteomes" id="UP000012024">
    <property type="component" value="Unassembled WGS sequence"/>
</dbReference>
<dbReference type="PANTHER" id="PTHR38471:SF2">
    <property type="entry name" value="FOUR HELIX BUNDLE PROTEIN"/>
    <property type="match status" value="1"/>
</dbReference>
<comment type="caution">
    <text evidence="1">The sequence shown here is derived from an EMBL/GenBank/DDBJ whole genome shotgun (WGS) entry which is preliminary data.</text>
</comment>
<dbReference type="GeneID" id="98642142"/>
<dbReference type="Gene3D" id="1.20.1440.60">
    <property type="entry name" value="23S rRNA-intervening sequence"/>
    <property type="match status" value="1"/>
</dbReference>
<dbReference type="EMBL" id="ANLA01000018">
    <property type="protein sequence ID" value="EMQ94301.1"/>
    <property type="molecule type" value="Genomic_DNA"/>
</dbReference>
<dbReference type="InterPro" id="IPR036583">
    <property type="entry name" value="23S_rRNA_IVS_sf"/>
</dbReference>
<reference evidence="1 2" key="1">
    <citation type="submission" date="2012-12" db="EMBL/GenBank/DDBJ databases">
        <title>Genome assembly of Formosa sp. AK20.</title>
        <authorList>
            <person name="Kumar R."/>
            <person name="Khatri I."/>
            <person name="Vaidya B."/>
            <person name="Subramanian S."/>
            <person name="Pinnaka A."/>
        </authorList>
    </citation>
    <scope>NUCLEOTIDE SEQUENCE [LARGE SCALE GENOMIC DNA]</scope>
    <source>
        <strain evidence="1 2">AK20</strain>
    </source>
</reference>
<accession>M7MGW1</accession>
<gene>
    <name evidence="1" type="ORF">D778_00863</name>
</gene>
<dbReference type="PIRSF" id="PIRSF035652">
    <property type="entry name" value="CHP02436"/>
    <property type="match status" value="1"/>
</dbReference>
<proteinExistence type="predicted"/>
<evidence type="ECO:0008006" key="3">
    <source>
        <dbReference type="Google" id="ProtNLM"/>
    </source>
</evidence>